<sequence>MKKSLGLVEYKSIAKGIEATDKMLKAANVELILSTPLCPGKYISLIRGDVGAVKTAVKIGRDTGGIFTVEDFIIPNVHPQVFPALTATADVKKITSLGVVETISAVASVMAGDIAVKAANIELMEIRLARGLGGKGFVVITGEISSVKSAVQACENHLKETGQIVSATVIAAPHKELIPKLL</sequence>
<organism evidence="5 6">
    <name type="scientific">Geosporobacter ferrireducens</name>
    <dbReference type="NCBI Taxonomy" id="1424294"/>
    <lineage>
        <taxon>Bacteria</taxon>
        <taxon>Bacillati</taxon>
        <taxon>Bacillota</taxon>
        <taxon>Clostridia</taxon>
        <taxon>Peptostreptococcales</taxon>
        <taxon>Thermotaleaceae</taxon>
        <taxon>Geosporobacter</taxon>
    </lineage>
</organism>
<dbReference type="CDD" id="cd07053">
    <property type="entry name" value="BMC_PduT_repeat1"/>
    <property type="match status" value="1"/>
</dbReference>
<dbReference type="SUPFAM" id="SSF143414">
    <property type="entry name" value="CcmK-like"/>
    <property type="match status" value="2"/>
</dbReference>
<evidence type="ECO:0000259" key="4">
    <source>
        <dbReference type="PROSITE" id="PS51930"/>
    </source>
</evidence>
<dbReference type="InterPro" id="IPR044872">
    <property type="entry name" value="CcmK/CsoS1_BMC"/>
</dbReference>
<dbReference type="AlphaFoldDB" id="A0A1D8GP96"/>
<feature type="domain" description="BMC" evidence="4">
    <location>
        <begin position="96"/>
        <end position="182"/>
    </location>
</feature>
<proteinExistence type="inferred from homology"/>
<evidence type="ECO:0000256" key="2">
    <source>
        <dbReference type="ARBA" id="ARBA00024446"/>
    </source>
</evidence>
<comment type="subcellular location">
    <subcellularLocation>
        <location evidence="1">Bacterial microcompartment</location>
    </subcellularLocation>
</comment>
<dbReference type="Proteomes" id="UP000095743">
    <property type="component" value="Chromosome"/>
</dbReference>
<dbReference type="GO" id="GO:0031469">
    <property type="term" value="C:bacterial microcompartment"/>
    <property type="evidence" value="ECO:0007669"/>
    <property type="project" value="UniProtKB-SubCell"/>
</dbReference>
<dbReference type="InterPro" id="IPR037233">
    <property type="entry name" value="CcmK-like_sf"/>
</dbReference>
<dbReference type="KEGG" id="gfe:Gferi_26085"/>
<comment type="similarity">
    <text evidence="3">Belongs to the bacterial microcompartments protein family.</text>
</comment>
<dbReference type="InterPro" id="IPR000249">
    <property type="entry name" value="BMC_dom"/>
</dbReference>
<gene>
    <name evidence="5" type="ORF">Gferi_26085</name>
</gene>
<evidence type="ECO:0000256" key="3">
    <source>
        <dbReference type="PROSITE-ProRule" id="PRU01278"/>
    </source>
</evidence>
<dbReference type="PIRSF" id="PIRSF034834">
    <property type="entry name" value="PduT"/>
    <property type="match status" value="1"/>
</dbReference>
<dbReference type="CDD" id="cd07054">
    <property type="entry name" value="BMC_PduT_repeat2"/>
    <property type="match status" value="1"/>
</dbReference>
<dbReference type="PANTHER" id="PTHR33941">
    <property type="entry name" value="PROPANEDIOL UTILIZATION PROTEIN PDUA"/>
    <property type="match status" value="1"/>
</dbReference>
<dbReference type="PANTHER" id="PTHR33941:SF11">
    <property type="entry name" value="BACTERIAL MICROCOMPARTMENT SHELL PROTEIN PDUJ"/>
    <property type="match status" value="1"/>
</dbReference>
<evidence type="ECO:0000313" key="5">
    <source>
        <dbReference type="EMBL" id="AOT72722.1"/>
    </source>
</evidence>
<dbReference type="RefSeq" id="WP_069981031.1">
    <property type="nucleotide sequence ID" value="NZ_VENK01000008.1"/>
</dbReference>
<dbReference type="InterPro" id="IPR050575">
    <property type="entry name" value="BMC_shell"/>
</dbReference>
<evidence type="ECO:0000256" key="1">
    <source>
        <dbReference type="ARBA" id="ARBA00024322"/>
    </source>
</evidence>
<reference evidence="5 6" key="1">
    <citation type="submission" date="2016-09" db="EMBL/GenBank/DDBJ databases">
        <title>Genomic analysis reveals versatility of anaerobic energy metabolism of Geosporobacter ferrireducens IRF9 of phylum Firmicutes.</title>
        <authorList>
            <person name="Kim S.-J."/>
        </authorList>
    </citation>
    <scope>NUCLEOTIDE SEQUENCE [LARGE SCALE GENOMIC DNA]</scope>
    <source>
        <strain evidence="5 6">IRF9</strain>
    </source>
</reference>
<name>A0A1D8GP96_9FIRM</name>
<evidence type="ECO:0000313" key="6">
    <source>
        <dbReference type="Proteomes" id="UP000095743"/>
    </source>
</evidence>
<dbReference type="Pfam" id="PF00936">
    <property type="entry name" value="BMC"/>
    <property type="match status" value="2"/>
</dbReference>
<protein>
    <submittedName>
        <fullName evidence="5">Propanediol utilization protein</fullName>
    </submittedName>
</protein>
<keyword evidence="2" id="KW-1283">Bacterial microcompartment</keyword>
<keyword evidence="6" id="KW-1185">Reference proteome</keyword>
<dbReference type="InterPro" id="IPR011238">
    <property type="entry name" value="Micro_shell_prot_PduT"/>
</dbReference>
<dbReference type="PROSITE" id="PS51930">
    <property type="entry name" value="BMC_2"/>
    <property type="match status" value="2"/>
</dbReference>
<accession>A0A1D8GP96</accession>
<dbReference type="OrthoDB" id="9791973at2"/>
<feature type="domain" description="BMC" evidence="4">
    <location>
        <begin position="4"/>
        <end position="86"/>
    </location>
</feature>
<dbReference type="Gene3D" id="3.30.70.1710">
    <property type="match status" value="2"/>
</dbReference>
<dbReference type="EMBL" id="CP017269">
    <property type="protein sequence ID" value="AOT72722.1"/>
    <property type="molecule type" value="Genomic_DNA"/>
</dbReference>
<dbReference type="SMART" id="SM00877">
    <property type="entry name" value="BMC"/>
    <property type="match status" value="2"/>
</dbReference>
<dbReference type="STRING" id="1424294.Gferi_26085"/>